<dbReference type="GO" id="GO:0016020">
    <property type="term" value="C:membrane"/>
    <property type="evidence" value="ECO:0007669"/>
    <property type="project" value="InterPro"/>
</dbReference>
<dbReference type="AlphaFoldDB" id="A0A2T1A4J1"/>
<dbReference type="InterPro" id="IPR016169">
    <property type="entry name" value="FAD-bd_PCMH_sub2"/>
</dbReference>
<keyword evidence="1" id="KW-0560">Oxidoreductase</keyword>
<accession>A0A2T1A4J1</accession>
<dbReference type="InterPro" id="IPR006094">
    <property type="entry name" value="Oxid_FAD_bind_N"/>
</dbReference>
<dbReference type="InterPro" id="IPR016166">
    <property type="entry name" value="FAD-bd_PCMH"/>
</dbReference>
<dbReference type="PANTHER" id="PTHR43762">
    <property type="entry name" value="L-GULONOLACTONE OXIDASE"/>
    <property type="match status" value="1"/>
</dbReference>
<dbReference type="Pfam" id="PF04030">
    <property type="entry name" value="ALO"/>
    <property type="match status" value="1"/>
</dbReference>
<dbReference type="InterPro" id="IPR016167">
    <property type="entry name" value="FAD-bd_PCMH_sub1"/>
</dbReference>
<dbReference type="InterPro" id="IPR007173">
    <property type="entry name" value="ALO_C"/>
</dbReference>
<dbReference type="GO" id="GO:0080049">
    <property type="term" value="F:L-gulono-1,4-lactone dehydrogenase activity"/>
    <property type="evidence" value="ECO:0007669"/>
    <property type="project" value="TreeGrafter"/>
</dbReference>
<sequence>MTTWRNWGRSASCVPAEVVAPVDEADLVETIQTTAKHGQSIRPVGAGHSFTSIAATDGIQLRLDHFSGIVTADRRSGLVTLLAGTRLRDLPPLLGAHGLAMENLGDVDPQTIAGAISTGTHGTGLRFTGIAGQVRGLRIALADGRVVDCSATERSDIFHAARLGLGAIGVLVHVTLQCVPAFALAAQEHPESLEEVIDGFAERAAHADHVEFYWFPHTDRALVKTNTRLPGDAPLAPVPKWRRLLDDEILTNGVFAVTCATGRVVPAVIPSINRIANRLVSSRAYTDHSADVFVSPRRVRFREMEYAIDLDVLPDTLRAIKSLLDDRGWRISFPLEVRCAVADDVWLSTAYGRTSAYIAVHRYYRESFREYFDAVEQILVAAGGRPHWGKLHTRSAADFEAAYPKYGEFLRVRAALDPGGLFTNDYLRRVLGPVSR</sequence>
<dbReference type="PANTHER" id="PTHR43762:SF1">
    <property type="entry name" value="D-ARABINONO-1,4-LACTONE OXIDASE"/>
    <property type="match status" value="1"/>
</dbReference>
<dbReference type="PROSITE" id="PS51387">
    <property type="entry name" value="FAD_PCMH"/>
    <property type="match status" value="1"/>
</dbReference>
<feature type="domain" description="FAD-binding PCMH-type" evidence="2">
    <location>
        <begin position="11"/>
        <end position="181"/>
    </location>
</feature>
<evidence type="ECO:0000313" key="4">
    <source>
        <dbReference type="Proteomes" id="UP000237752"/>
    </source>
</evidence>
<dbReference type="PIRSF" id="PIRSF000136">
    <property type="entry name" value="LGO_GLO"/>
    <property type="match status" value="1"/>
</dbReference>
<name>A0A2T1A4J1_9ACTN</name>
<dbReference type="Gene3D" id="1.10.45.10">
    <property type="entry name" value="Vanillyl-alcohol Oxidase, Chain A, domain 4"/>
    <property type="match status" value="1"/>
</dbReference>
<dbReference type="SUPFAM" id="SSF56176">
    <property type="entry name" value="FAD-binding/transporter-associated domain-like"/>
    <property type="match status" value="1"/>
</dbReference>
<dbReference type="Pfam" id="PF01565">
    <property type="entry name" value="FAD_binding_4"/>
    <property type="match status" value="1"/>
</dbReference>
<dbReference type="GO" id="GO:0003885">
    <property type="term" value="F:D-arabinono-1,4-lactone oxidase activity"/>
    <property type="evidence" value="ECO:0007669"/>
    <property type="project" value="InterPro"/>
</dbReference>
<dbReference type="Gene3D" id="3.30.465.10">
    <property type="match status" value="1"/>
</dbReference>
<dbReference type="Gene3D" id="3.30.70.2520">
    <property type="match status" value="1"/>
</dbReference>
<organism evidence="3 4">
    <name type="scientific">Antricoccus suffuscus</name>
    <dbReference type="NCBI Taxonomy" id="1629062"/>
    <lineage>
        <taxon>Bacteria</taxon>
        <taxon>Bacillati</taxon>
        <taxon>Actinomycetota</taxon>
        <taxon>Actinomycetes</taxon>
        <taxon>Geodermatophilales</taxon>
        <taxon>Antricoccaceae</taxon>
        <taxon>Antricoccus</taxon>
    </lineage>
</organism>
<dbReference type="OrthoDB" id="9800184at2"/>
<dbReference type="InterPro" id="IPR010031">
    <property type="entry name" value="FAD_lactone_oxidase-like"/>
</dbReference>
<comment type="caution">
    <text evidence="3">The sequence shown here is derived from an EMBL/GenBank/DDBJ whole genome shotgun (WGS) entry which is preliminary data.</text>
</comment>
<dbReference type="EMBL" id="PVUE01000002">
    <property type="protein sequence ID" value="PRZ43464.1"/>
    <property type="molecule type" value="Genomic_DNA"/>
</dbReference>
<proteinExistence type="predicted"/>
<dbReference type="InterPro" id="IPR016171">
    <property type="entry name" value="Vanillyl_alc_oxidase_C-sub2"/>
</dbReference>
<evidence type="ECO:0000259" key="2">
    <source>
        <dbReference type="PROSITE" id="PS51387"/>
    </source>
</evidence>
<dbReference type="Proteomes" id="UP000237752">
    <property type="component" value="Unassembled WGS sequence"/>
</dbReference>
<keyword evidence="4" id="KW-1185">Reference proteome</keyword>
<reference evidence="3 4" key="1">
    <citation type="submission" date="2018-03" db="EMBL/GenBank/DDBJ databases">
        <title>Genomic Encyclopedia of Archaeal and Bacterial Type Strains, Phase II (KMG-II): from individual species to whole genera.</title>
        <authorList>
            <person name="Goeker M."/>
        </authorList>
    </citation>
    <scope>NUCLEOTIDE SEQUENCE [LARGE SCALE GENOMIC DNA]</scope>
    <source>
        <strain evidence="3 4">DSM 100065</strain>
    </source>
</reference>
<gene>
    <name evidence="3" type="ORF">CLV47_102150</name>
</gene>
<dbReference type="Gene3D" id="3.30.43.10">
    <property type="entry name" value="Uridine Diphospho-n-acetylenolpyruvylglucosamine Reductase, domain 2"/>
    <property type="match status" value="1"/>
</dbReference>
<evidence type="ECO:0000313" key="3">
    <source>
        <dbReference type="EMBL" id="PRZ43464.1"/>
    </source>
</evidence>
<evidence type="ECO:0000256" key="1">
    <source>
        <dbReference type="ARBA" id="ARBA00023002"/>
    </source>
</evidence>
<dbReference type="InterPro" id="IPR036318">
    <property type="entry name" value="FAD-bd_PCMH-like_sf"/>
</dbReference>
<dbReference type="RefSeq" id="WP_106347627.1">
    <property type="nucleotide sequence ID" value="NZ_PVUE01000002.1"/>
</dbReference>
<dbReference type="GO" id="GO:0071949">
    <property type="term" value="F:FAD binding"/>
    <property type="evidence" value="ECO:0007669"/>
    <property type="project" value="InterPro"/>
</dbReference>
<protein>
    <submittedName>
        <fullName evidence="3">L-gulonolactone oxidase</fullName>
    </submittedName>
</protein>
<dbReference type="NCBIfam" id="TIGR01679">
    <property type="entry name" value="bact_FAD_ox"/>
    <property type="match status" value="1"/>
</dbReference>